<organism evidence="2 3">
    <name type="scientific">Streptomyces tuirus</name>
    <dbReference type="NCBI Taxonomy" id="68278"/>
    <lineage>
        <taxon>Bacteria</taxon>
        <taxon>Bacillati</taxon>
        <taxon>Actinomycetota</taxon>
        <taxon>Actinomycetes</taxon>
        <taxon>Kitasatosporales</taxon>
        <taxon>Streptomycetaceae</taxon>
        <taxon>Streptomyces</taxon>
    </lineage>
</organism>
<accession>A0A7G1N9H1</accession>
<protein>
    <recommendedName>
        <fullName evidence="4">Vegetative cell wall protein gp1</fullName>
    </recommendedName>
</protein>
<evidence type="ECO:0000313" key="3">
    <source>
        <dbReference type="Proteomes" id="UP000516373"/>
    </source>
</evidence>
<dbReference type="EMBL" id="AP023439">
    <property type="protein sequence ID" value="BCL18320.1"/>
    <property type="molecule type" value="Genomic_DNA"/>
</dbReference>
<keyword evidence="1" id="KW-0472">Membrane</keyword>
<keyword evidence="1" id="KW-0812">Transmembrane</keyword>
<dbReference type="RefSeq" id="WP_190895943.1">
    <property type="nucleotide sequence ID" value="NZ_AP023439.1"/>
</dbReference>
<dbReference type="Proteomes" id="UP000516373">
    <property type="component" value="Chromosome"/>
</dbReference>
<feature type="transmembrane region" description="Helical" evidence="1">
    <location>
        <begin position="16"/>
        <end position="38"/>
    </location>
</feature>
<reference evidence="2 3" key="1">
    <citation type="journal article" date="2014" name="Int. J. Syst. Evol. Microbiol.">
        <title>Complete genome sequence of Corynebacterium casei LMG S-19264T (=DSM 44701T), isolated from a smear-ripened cheese.</title>
        <authorList>
            <consortium name="US DOE Joint Genome Institute (JGI-PGF)"/>
            <person name="Walter F."/>
            <person name="Albersmeier A."/>
            <person name="Kalinowski J."/>
            <person name="Ruckert C."/>
        </authorList>
    </citation>
    <scope>NUCLEOTIDE SEQUENCE [LARGE SCALE GENOMIC DNA]</scope>
    <source>
        <strain evidence="2 3">JCM 4255</strain>
    </source>
</reference>
<feature type="transmembrane region" description="Helical" evidence="1">
    <location>
        <begin position="225"/>
        <end position="250"/>
    </location>
</feature>
<evidence type="ECO:0008006" key="4">
    <source>
        <dbReference type="Google" id="ProtNLM"/>
    </source>
</evidence>
<proteinExistence type="predicted"/>
<evidence type="ECO:0000313" key="2">
    <source>
        <dbReference type="EMBL" id="BCL18320.1"/>
    </source>
</evidence>
<evidence type="ECO:0000256" key="1">
    <source>
        <dbReference type="SAM" id="Phobius"/>
    </source>
</evidence>
<dbReference type="AlphaFoldDB" id="A0A7G1N9H1"/>
<name>A0A7G1N9H1_9ACTN</name>
<dbReference type="KEGG" id="stui:GCM10017668_01630"/>
<sequence>MNAFLGELGRKLAERWVALLLLPGALYVAVVTAASVLGQGRALDLRGLSSWIDGLAAARGAGQVGIVVLVAAGALTAATGAGLCAAALGEGVGLLWVVEGRRGPGRWLAERRRERWRRAYAEVLAARRAVALSAVPPHGADPEARAALRASLDRCRRICPVPADRPTWIGDRLRAVDLRVHHAYRVDMEALWPRLWLALPDPARTELTDAYAAYRANARLTGWGLMYLLVALWWWPAALVAAVTLATAWIRARGAAQALADLVEGAVDLYGREVATALGVLPDGDGLDRASGDAVSALLRKDGALHPEPTDPPAGPL</sequence>
<keyword evidence="1" id="KW-1133">Transmembrane helix</keyword>
<gene>
    <name evidence="2" type="ORF">GCM10017668_01630</name>
</gene>